<sequence>MKQFTKDLTKTLLSNGDVKELFRQQLEKAINQILQAELTSLLGYDPYERNGFKANNYRNGQYFRLIDSEYGKLKIAVPRDRQGKFHNHLLPAYSRRQDALETTIIQLYSKGVTTREIADLIEKMYGSYYSATTVSNITAQVTEQIEAFHQRTIKANYVCLFLDATYLPLRRDTVQREAVYIALGITPTGIKEVLDYRIAPSENAEVWSEMAADLKQRGLKQVQLIIADGMVRLQPALLHAFPKAKFQRCLVHVMRNISTHVRLKDREVILNGKLQV</sequence>
<keyword evidence="6" id="KW-0814">Transposable element</keyword>
<dbReference type="GO" id="GO:0006313">
    <property type="term" value="P:DNA transposition"/>
    <property type="evidence" value="ECO:0007669"/>
    <property type="project" value="UniProtKB-UniRule"/>
</dbReference>
<comment type="function">
    <text evidence="1 6">Required for the transposition of the insertion element.</text>
</comment>
<proteinExistence type="inferred from homology"/>
<organism evidence="7 8">
    <name type="scientific">Levilactobacillus namurensis</name>
    <dbReference type="NCBI Taxonomy" id="380393"/>
    <lineage>
        <taxon>Bacteria</taxon>
        <taxon>Bacillati</taxon>
        <taxon>Bacillota</taxon>
        <taxon>Bacilli</taxon>
        <taxon>Lactobacillales</taxon>
        <taxon>Lactobacillaceae</taxon>
        <taxon>Levilactobacillus</taxon>
    </lineage>
</organism>
<dbReference type="NCBIfam" id="NF033543">
    <property type="entry name" value="transpos_IS256"/>
    <property type="match status" value="1"/>
</dbReference>
<comment type="similarity">
    <text evidence="2 6">Belongs to the transposase mutator family.</text>
</comment>
<dbReference type="Pfam" id="PF00872">
    <property type="entry name" value="Transposase_mut"/>
    <property type="match status" value="1"/>
</dbReference>
<dbReference type="RefSeq" id="WP_313845629.1">
    <property type="nucleotide sequence ID" value="NZ_JAVLAM010000003.1"/>
</dbReference>
<keyword evidence="4 6" id="KW-0238">DNA-binding</keyword>
<keyword evidence="3 6" id="KW-0815">Transposition</keyword>
<reference evidence="7" key="1">
    <citation type="submission" date="2023-08" db="EMBL/GenBank/DDBJ databases">
        <authorList>
            <person name="Page C.A."/>
            <person name="Perez-Diaz I.M."/>
        </authorList>
    </citation>
    <scope>NUCLEOTIDE SEQUENCE</scope>
    <source>
        <strain evidence="7">3.8.38</strain>
    </source>
</reference>
<comment type="caution">
    <text evidence="7">The sequence shown here is derived from an EMBL/GenBank/DDBJ whole genome shotgun (WGS) entry which is preliminary data.</text>
</comment>
<dbReference type="PANTHER" id="PTHR33217:SF8">
    <property type="entry name" value="MUTATOR FAMILY TRANSPOSASE"/>
    <property type="match status" value="1"/>
</dbReference>
<dbReference type="PANTHER" id="PTHR33217">
    <property type="entry name" value="TRANSPOSASE FOR INSERTION SEQUENCE ELEMENT IS1081"/>
    <property type="match status" value="1"/>
</dbReference>
<evidence type="ECO:0000256" key="4">
    <source>
        <dbReference type="ARBA" id="ARBA00023125"/>
    </source>
</evidence>
<protein>
    <recommendedName>
        <fullName evidence="6">Mutator family transposase</fullName>
    </recommendedName>
</protein>
<dbReference type="Proteomes" id="UP001254075">
    <property type="component" value="Unassembled WGS sequence"/>
</dbReference>
<dbReference type="AlphaFoldDB" id="A0AAW8W9U0"/>
<evidence type="ECO:0000313" key="8">
    <source>
        <dbReference type="Proteomes" id="UP001254075"/>
    </source>
</evidence>
<evidence type="ECO:0000256" key="3">
    <source>
        <dbReference type="ARBA" id="ARBA00022578"/>
    </source>
</evidence>
<evidence type="ECO:0000256" key="5">
    <source>
        <dbReference type="ARBA" id="ARBA00023172"/>
    </source>
</evidence>
<dbReference type="InterPro" id="IPR001207">
    <property type="entry name" value="Transposase_mutator"/>
</dbReference>
<evidence type="ECO:0000256" key="1">
    <source>
        <dbReference type="ARBA" id="ARBA00002190"/>
    </source>
</evidence>
<dbReference type="EMBL" id="JAVLAM010000003">
    <property type="protein sequence ID" value="MDT7015230.1"/>
    <property type="molecule type" value="Genomic_DNA"/>
</dbReference>
<accession>A0AAW8W9U0</accession>
<evidence type="ECO:0000313" key="7">
    <source>
        <dbReference type="EMBL" id="MDT7015230.1"/>
    </source>
</evidence>
<keyword evidence="5 6" id="KW-0233">DNA recombination</keyword>
<name>A0AAW8W9U0_9LACO</name>
<dbReference type="GO" id="GO:0003677">
    <property type="term" value="F:DNA binding"/>
    <property type="evidence" value="ECO:0007669"/>
    <property type="project" value="UniProtKB-UniRule"/>
</dbReference>
<evidence type="ECO:0000256" key="6">
    <source>
        <dbReference type="RuleBase" id="RU365089"/>
    </source>
</evidence>
<evidence type="ECO:0000256" key="2">
    <source>
        <dbReference type="ARBA" id="ARBA00010961"/>
    </source>
</evidence>
<gene>
    <name evidence="7" type="ORF">RI532_12665</name>
</gene>
<dbReference type="GO" id="GO:0004803">
    <property type="term" value="F:transposase activity"/>
    <property type="evidence" value="ECO:0007669"/>
    <property type="project" value="UniProtKB-UniRule"/>
</dbReference>